<dbReference type="GO" id="GO:0003824">
    <property type="term" value="F:catalytic activity"/>
    <property type="evidence" value="ECO:0007669"/>
    <property type="project" value="InterPro"/>
</dbReference>
<dbReference type="EMBL" id="KQ977597">
    <property type="protein sequence ID" value="KYN01579.1"/>
    <property type="molecule type" value="Genomic_DNA"/>
</dbReference>
<dbReference type="InterPro" id="IPR005135">
    <property type="entry name" value="Endo/exonuclease/phosphatase"/>
</dbReference>
<dbReference type="STRING" id="456900.A0A151IHL1"/>
<evidence type="ECO:0000259" key="1">
    <source>
        <dbReference type="Pfam" id="PF14529"/>
    </source>
</evidence>
<accession>A0A151IHL1</accession>
<feature type="domain" description="Endonuclease/exonuclease/phosphatase" evidence="1">
    <location>
        <begin position="59"/>
        <end position="197"/>
    </location>
</feature>
<protein>
    <recommendedName>
        <fullName evidence="1">Endonuclease/exonuclease/phosphatase domain-containing protein</fullName>
    </recommendedName>
</protein>
<dbReference type="AlphaFoldDB" id="A0A151IHL1"/>
<dbReference type="InterPro" id="IPR036691">
    <property type="entry name" value="Endo/exonu/phosph_ase_sf"/>
</dbReference>
<dbReference type="Gene3D" id="3.60.10.10">
    <property type="entry name" value="Endonuclease/exonuclease/phosphatase"/>
    <property type="match status" value="1"/>
</dbReference>
<evidence type="ECO:0000313" key="2">
    <source>
        <dbReference type="EMBL" id="KYN01579.1"/>
    </source>
</evidence>
<reference evidence="2 3" key="1">
    <citation type="submission" date="2016-03" db="EMBL/GenBank/DDBJ databases">
        <title>Cyphomyrmex costatus WGS genome.</title>
        <authorList>
            <person name="Nygaard S."/>
            <person name="Hu H."/>
            <person name="Boomsma J."/>
            <person name="Zhang G."/>
        </authorList>
    </citation>
    <scope>NUCLEOTIDE SEQUENCE [LARGE SCALE GENOMIC DNA]</scope>
    <source>
        <strain evidence="2">MS0001</strain>
        <tissue evidence="2">Whole body</tissue>
    </source>
</reference>
<dbReference type="Pfam" id="PF14529">
    <property type="entry name" value="Exo_endo_phos_2"/>
    <property type="match status" value="1"/>
</dbReference>
<gene>
    <name evidence="2" type="ORF">ALC62_07628</name>
</gene>
<sequence length="442" mass="52071">MPEGWRWKCQPARREKKKGRAMGGTITGVRKKIEERNGSEEDVEGIQQREVTIDKERWRIITVYNREGSKDALDRLRKVIVEREKGNMLIAGDFNARTGREGGCCVKSGEEEGGKGKERRSRDGVINKQGYELIKAVEERGWMILNGRKRGDEEGEWTYEKAGGRSVIDYGITNLEAEEKIRSFKIGCRRESDHYPIMIELGKEYIREERKQKREAEMIQDWSNEGVEYFRSNIEKIEWEKEDVKGGWEELEEGVKRAVKMKRRGGRKGVGWVLWWDKECREKKKEVNRAGRKYRRRKMGYNEFVVKRREYRELCEKKEAEQRRLEEGEIKKITTEAQAWKFINRGRKKREGVSNEIKMQEWEEYFMKALEGVKERSVGEGEEEGRRVGRKDEEGISREEVNIEIERLKKGKAAGIDGIRNEAWMKGGDKVGKKLEEIYRKI</sequence>
<dbReference type="SUPFAM" id="SSF56219">
    <property type="entry name" value="DNase I-like"/>
    <property type="match status" value="1"/>
</dbReference>
<name>A0A151IHL1_9HYME</name>
<proteinExistence type="predicted"/>
<keyword evidence="3" id="KW-1185">Reference proteome</keyword>
<organism evidence="2 3">
    <name type="scientific">Cyphomyrmex costatus</name>
    <dbReference type="NCBI Taxonomy" id="456900"/>
    <lineage>
        <taxon>Eukaryota</taxon>
        <taxon>Metazoa</taxon>
        <taxon>Ecdysozoa</taxon>
        <taxon>Arthropoda</taxon>
        <taxon>Hexapoda</taxon>
        <taxon>Insecta</taxon>
        <taxon>Pterygota</taxon>
        <taxon>Neoptera</taxon>
        <taxon>Endopterygota</taxon>
        <taxon>Hymenoptera</taxon>
        <taxon>Apocrita</taxon>
        <taxon>Aculeata</taxon>
        <taxon>Formicoidea</taxon>
        <taxon>Formicidae</taxon>
        <taxon>Myrmicinae</taxon>
        <taxon>Cyphomyrmex</taxon>
    </lineage>
</organism>
<dbReference type="Proteomes" id="UP000078542">
    <property type="component" value="Unassembled WGS sequence"/>
</dbReference>
<evidence type="ECO:0000313" key="3">
    <source>
        <dbReference type="Proteomes" id="UP000078542"/>
    </source>
</evidence>